<keyword evidence="1" id="KW-0175">Coiled coil</keyword>
<dbReference type="AlphaFoldDB" id="A0A699Z8E8"/>
<keyword evidence="3" id="KW-1185">Reference proteome</keyword>
<proteinExistence type="predicted"/>
<feature type="coiled-coil region" evidence="1">
    <location>
        <begin position="275"/>
        <end position="330"/>
    </location>
</feature>
<comment type="caution">
    <text evidence="2">The sequence shown here is derived from an EMBL/GenBank/DDBJ whole genome shotgun (WGS) entry which is preliminary data.</text>
</comment>
<dbReference type="Proteomes" id="UP000485058">
    <property type="component" value="Unassembled WGS sequence"/>
</dbReference>
<protein>
    <submittedName>
        <fullName evidence="2">Uncharacterized protein</fullName>
    </submittedName>
</protein>
<evidence type="ECO:0000256" key="1">
    <source>
        <dbReference type="SAM" id="Coils"/>
    </source>
</evidence>
<sequence length="604" mass="64489">MLTSRWTQQLQSSEVLLAELQAGLAARRRVEQVRHAPTQRDQQGIHHTHLSNTCQQSSYLNTPLPLTQRADGSAATARIVSRIQTLRAATLDSVLATPTVSKAPPTAVTGNTTDVYQHRMYMLADQDPSQKQADLQGALQRAQKIAMAHEECQRQQLAKSSVVHAAAEAESQAQRMLLRAHQKELSETRALLAAAQADLANTDSEAHQLRQQLAVAQATLKAAAMEGEKSASEVMQLKTQLAQVQEALQASQPAARLQPATPAQSCGQAQAAGQAEQLTQLLQSQSKHMQEMTLELHDLQAVHAGDQVLLASLRSELEQLRMANTQLVQAGQQSDAATQQATHVLRATSKLQQALEAAQESCQALVARAESAEASVAERDARLQQAASEQSVLREQLQLALLRVEELAELQAASVIGMRTATPATVASPTKHSTLKLQSHQLYQKGNAVLLAAYREARAQLREGHGLVQAAEASMRYIHRLEACQTAAEARAAEAEAALTASKAGLAQLQAQAAALQAALESAEKQLSEQAAVEARAAQAEAALHTCKAQADSVQEQLQTQAAALKDQLQDTAKLLADKASDCLTAAAAPPLACHDPHGGAGLV</sequence>
<name>A0A699Z8E8_HAELA</name>
<feature type="coiled-coil region" evidence="1">
    <location>
        <begin position="178"/>
        <end position="226"/>
    </location>
</feature>
<reference evidence="2 3" key="1">
    <citation type="submission" date="2020-02" db="EMBL/GenBank/DDBJ databases">
        <title>Draft genome sequence of Haematococcus lacustris strain NIES-144.</title>
        <authorList>
            <person name="Morimoto D."/>
            <person name="Nakagawa S."/>
            <person name="Yoshida T."/>
            <person name="Sawayama S."/>
        </authorList>
    </citation>
    <scope>NUCLEOTIDE SEQUENCE [LARGE SCALE GENOMIC DNA]</scope>
    <source>
        <strain evidence="2 3">NIES-144</strain>
    </source>
</reference>
<gene>
    <name evidence="2" type="ORF">HaLaN_11609</name>
</gene>
<organism evidence="2 3">
    <name type="scientific">Haematococcus lacustris</name>
    <name type="common">Green alga</name>
    <name type="synonym">Haematococcus pluvialis</name>
    <dbReference type="NCBI Taxonomy" id="44745"/>
    <lineage>
        <taxon>Eukaryota</taxon>
        <taxon>Viridiplantae</taxon>
        <taxon>Chlorophyta</taxon>
        <taxon>core chlorophytes</taxon>
        <taxon>Chlorophyceae</taxon>
        <taxon>CS clade</taxon>
        <taxon>Chlamydomonadales</taxon>
        <taxon>Haematococcaceae</taxon>
        <taxon>Haematococcus</taxon>
    </lineage>
</organism>
<dbReference type="EMBL" id="BLLF01000844">
    <property type="protein sequence ID" value="GFH15388.1"/>
    <property type="molecule type" value="Genomic_DNA"/>
</dbReference>
<evidence type="ECO:0000313" key="3">
    <source>
        <dbReference type="Proteomes" id="UP000485058"/>
    </source>
</evidence>
<accession>A0A699Z8E8</accession>
<evidence type="ECO:0000313" key="2">
    <source>
        <dbReference type="EMBL" id="GFH15388.1"/>
    </source>
</evidence>
<feature type="coiled-coil region" evidence="1">
    <location>
        <begin position="492"/>
        <end position="575"/>
    </location>
</feature>